<evidence type="ECO:0000313" key="3">
    <source>
        <dbReference type="Proteomes" id="UP000077405"/>
    </source>
</evidence>
<dbReference type="PROSITE" id="PS50801">
    <property type="entry name" value="STAS"/>
    <property type="match status" value="1"/>
</dbReference>
<name>A0A160JD75_9PROT</name>
<gene>
    <name evidence="2" type="ORF">A6A40_01245</name>
</gene>
<dbReference type="RefSeq" id="WP_063633781.1">
    <property type="nucleotide sequence ID" value="NZ_CP015285.1"/>
</dbReference>
<protein>
    <submittedName>
        <fullName evidence="2">Anti-sigma factor antagonist</fullName>
    </submittedName>
</protein>
<dbReference type="InterPro" id="IPR058548">
    <property type="entry name" value="MlaB-like_STAS"/>
</dbReference>
<dbReference type="EMBL" id="CP015285">
    <property type="protein sequence ID" value="ANC90643.1"/>
    <property type="molecule type" value="Genomic_DNA"/>
</dbReference>
<dbReference type="KEGG" id="ahu:A6A40_01245"/>
<sequence length="100" mass="11192">MEYAFTTVGDRDGILLSGRCTYEDGNRFHDMLRDWDFAATPVVPIDLRFVTFIDSAAIGMMFILANRCREAGGHIVASGAAPHIVRALRRAALDRCIEFR</sequence>
<dbReference type="CDD" id="cd07043">
    <property type="entry name" value="STAS_anti-anti-sigma_factors"/>
    <property type="match status" value="1"/>
</dbReference>
<reference evidence="2 3" key="1">
    <citation type="journal article" date="2013" name="Int. J. Syst. Evol. Microbiol.">
        <title>Azospirillum humicireducens sp. nov., a nitrogen-fixing bacterium isolated from a microbial fuel cell.</title>
        <authorList>
            <person name="Zhou S."/>
            <person name="Han L."/>
            <person name="Wang Y."/>
            <person name="Yang G."/>
            <person name="Zhuang L."/>
            <person name="Hu P."/>
        </authorList>
    </citation>
    <scope>NUCLEOTIDE SEQUENCE [LARGE SCALE GENOMIC DNA]</scope>
    <source>
        <strain evidence="2 3">SgZ-5</strain>
    </source>
</reference>
<organism evidence="2 3">
    <name type="scientific">Azospirillum humicireducens</name>
    <dbReference type="NCBI Taxonomy" id="1226968"/>
    <lineage>
        <taxon>Bacteria</taxon>
        <taxon>Pseudomonadati</taxon>
        <taxon>Pseudomonadota</taxon>
        <taxon>Alphaproteobacteria</taxon>
        <taxon>Rhodospirillales</taxon>
        <taxon>Azospirillaceae</taxon>
        <taxon>Azospirillum</taxon>
    </lineage>
</organism>
<dbReference type="STRING" id="1226968.A6A40_01245"/>
<evidence type="ECO:0000313" key="2">
    <source>
        <dbReference type="EMBL" id="ANC90643.1"/>
    </source>
</evidence>
<dbReference type="Proteomes" id="UP000077405">
    <property type="component" value="Chromosome"/>
</dbReference>
<dbReference type="InterPro" id="IPR002645">
    <property type="entry name" value="STAS_dom"/>
</dbReference>
<proteinExistence type="predicted"/>
<dbReference type="AlphaFoldDB" id="A0A160JD75"/>
<dbReference type="Gene3D" id="3.30.750.24">
    <property type="entry name" value="STAS domain"/>
    <property type="match status" value="1"/>
</dbReference>
<dbReference type="InterPro" id="IPR036513">
    <property type="entry name" value="STAS_dom_sf"/>
</dbReference>
<dbReference type="OrthoDB" id="8236316at2"/>
<feature type="domain" description="STAS" evidence="1">
    <location>
        <begin position="14"/>
        <end position="100"/>
    </location>
</feature>
<evidence type="ECO:0000259" key="1">
    <source>
        <dbReference type="PROSITE" id="PS50801"/>
    </source>
</evidence>
<accession>A0A160JD75</accession>
<keyword evidence="3" id="KW-1185">Reference proteome</keyword>
<dbReference type="SUPFAM" id="SSF52091">
    <property type="entry name" value="SpoIIaa-like"/>
    <property type="match status" value="1"/>
</dbReference>
<dbReference type="Pfam" id="PF13466">
    <property type="entry name" value="STAS_2"/>
    <property type="match status" value="1"/>
</dbReference>